<accession>A0A9P4J3K8</accession>
<feature type="domain" description="2EXR" evidence="1">
    <location>
        <begin position="28"/>
        <end position="146"/>
    </location>
</feature>
<organism evidence="2 3">
    <name type="scientific">Myriangium duriaei CBS 260.36</name>
    <dbReference type="NCBI Taxonomy" id="1168546"/>
    <lineage>
        <taxon>Eukaryota</taxon>
        <taxon>Fungi</taxon>
        <taxon>Dikarya</taxon>
        <taxon>Ascomycota</taxon>
        <taxon>Pezizomycotina</taxon>
        <taxon>Dothideomycetes</taxon>
        <taxon>Dothideomycetidae</taxon>
        <taxon>Myriangiales</taxon>
        <taxon>Myriangiaceae</taxon>
        <taxon>Myriangium</taxon>
    </lineage>
</organism>
<name>A0A9P4J3K8_9PEZI</name>
<evidence type="ECO:0000313" key="2">
    <source>
        <dbReference type="EMBL" id="KAF2154486.1"/>
    </source>
</evidence>
<dbReference type="AlphaFoldDB" id="A0A9P4J3K8"/>
<sequence>MSAIRHFFQFSRKRALTEHAGGNSEQRFYLFSRLPAEIRDQIWHEALPDPDSQSLFFYKETCWVAETLDPSDPDYIHGPNNDNRCMRFQEAALDDCSVSVPLINAVLEARHIGIKWAKSQSLRVAPSLHVSEQLRVSSSFDFHRDVLYVLPELYNHFINQPYDLLSLPENQGQHFLNHAAVEHIALPQSSLSKKHHYLPELLDQIPAIQTLLVVVDPQPYQLAGKDISSWKLEPIHGGGLTWDEAKHSFQPEKQGDRVKDERLYRLLMTLRETMTEAMSNSGLTSFAIQPVQAVLRH</sequence>
<keyword evidence="3" id="KW-1185">Reference proteome</keyword>
<protein>
    <recommendedName>
        <fullName evidence="1">2EXR domain-containing protein</fullName>
    </recommendedName>
</protein>
<reference evidence="2" key="1">
    <citation type="journal article" date="2020" name="Stud. Mycol.">
        <title>101 Dothideomycetes genomes: a test case for predicting lifestyles and emergence of pathogens.</title>
        <authorList>
            <person name="Haridas S."/>
            <person name="Albert R."/>
            <person name="Binder M."/>
            <person name="Bloem J."/>
            <person name="Labutti K."/>
            <person name="Salamov A."/>
            <person name="Andreopoulos B."/>
            <person name="Baker S."/>
            <person name="Barry K."/>
            <person name="Bills G."/>
            <person name="Bluhm B."/>
            <person name="Cannon C."/>
            <person name="Castanera R."/>
            <person name="Culley D."/>
            <person name="Daum C."/>
            <person name="Ezra D."/>
            <person name="Gonzalez J."/>
            <person name="Henrissat B."/>
            <person name="Kuo A."/>
            <person name="Liang C."/>
            <person name="Lipzen A."/>
            <person name="Lutzoni F."/>
            <person name="Magnuson J."/>
            <person name="Mondo S."/>
            <person name="Nolan M."/>
            <person name="Ohm R."/>
            <person name="Pangilinan J."/>
            <person name="Park H.-J."/>
            <person name="Ramirez L."/>
            <person name="Alfaro M."/>
            <person name="Sun H."/>
            <person name="Tritt A."/>
            <person name="Yoshinaga Y."/>
            <person name="Zwiers L.-H."/>
            <person name="Turgeon B."/>
            <person name="Goodwin S."/>
            <person name="Spatafora J."/>
            <person name="Crous P."/>
            <person name="Grigoriev I."/>
        </authorList>
    </citation>
    <scope>NUCLEOTIDE SEQUENCE</scope>
    <source>
        <strain evidence="2">CBS 260.36</strain>
    </source>
</reference>
<dbReference type="Proteomes" id="UP000799439">
    <property type="component" value="Unassembled WGS sequence"/>
</dbReference>
<proteinExistence type="predicted"/>
<evidence type="ECO:0000313" key="3">
    <source>
        <dbReference type="Proteomes" id="UP000799439"/>
    </source>
</evidence>
<dbReference type="InterPro" id="IPR045518">
    <property type="entry name" value="2EXR"/>
</dbReference>
<comment type="caution">
    <text evidence="2">The sequence shown here is derived from an EMBL/GenBank/DDBJ whole genome shotgun (WGS) entry which is preliminary data.</text>
</comment>
<dbReference type="EMBL" id="ML996084">
    <property type="protein sequence ID" value="KAF2154486.1"/>
    <property type="molecule type" value="Genomic_DNA"/>
</dbReference>
<dbReference type="OrthoDB" id="3546385at2759"/>
<gene>
    <name evidence="2" type="ORF">K461DRAFT_293128</name>
</gene>
<dbReference type="Pfam" id="PF20150">
    <property type="entry name" value="2EXR"/>
    <property type="match status" value="1"/>
</dbReference>
<evidence type="ECO:0000259" key="1">
    <source>
        <dbReference type="Pfam" id="PF20150"/>
    </source>
</evidence>